<dbReference type="Proteomes" id="UP000228593">
    <property type="component" value="Unassembled WGS sequence"/>
</dbReference>
<sequence length="322" mass="34684">MKAMKVVVFGGSGFIGGHLVAQLAAEGIQVLVPTRRREAAMRLTSLPGVDVVQSDIGRASVEELHALLLGADAAINLVGVLHSARGVPYGEQFRRAHVELPRRIVAACASAGVPRYLHMSALGADRDGPSMYQRSKADGEIAARAEPSVAATIFRPSVVFGPGDSFLTMFARMQRWLPLVPLACADAEFQPVFVGDVARAFVHALLDPKTRHLVFALGGPAIYTLAELVRLSGRWSHHERPVIALPPSLGRLQARLFELLPGTPLMSRDNLDSMKCDNVLDPAIQALTAATLGIKLTALEAVAPQYLSPHERMDDFRARAGR</sequence>
<dbReference type="RefSeq" id="WP_099917611.1">
    <property type="nucleotide sequence ID" value="NZ_BMHS01000023.1"/>
</dbReference>
<dbReference type="PANTHER" id="PTHR12126:SF11">
    <property type="entry name" value="NADH DEHYDROGENASE [UBIQUINONE] 1 ALPHA SUBCOMPLEX SUBUNIT 9, MITOCHONDRIAL"/>
    <property type="match status" value="1"/>
</dbReference>
<dbReference type="InterPro" id="IPR051207">
    <property type="entry name" value="ComplexI_NDUFA9_subunit"/>
</dbReference>
<dbReference type="SUPFAM" id="SSF51735">
    <property type="entry name" value="NAD(P)-binding Rossmann-fold domains"/>
    <property type="match status" value="1"/>
</dbReference>
<reference evidence="2 3" key="1">
    <citation type="submission" date="2017-10" db="EMBL/GenBank/DDBJ databases">
        <title>Massilia psychrophilum sp. nov., a novel purple-pigmented bacterium isolated from Tianshan glacier, Xinjiang Municipality, China.</title>
        <authorList>
            <person name="Wang H."/>
        </authorList>
    </citation>
    <scope>NUCLEOTIDE SEQUENCE [LARGE SCALE GENOMIC DNA]</scope>
    <source>
        <strain evidence="2 3">JCM 30813</strain>
    </source>
</reference>
<feature type="domain" description="NAD-dependent epimerase/dehydratase" evidence="1">
    <location>
        <begin position="6"/>
        <end position="210"/>
    </location>
</feature>
<dbReference type="EMBL" id="PDOB01000046">
    <property type="protein sequence ID" value="PIL38132.1"/>
    <property type="molecule type" value="Genomic_DNA"/>
</dbReference>
<keyword evidence="3" id="KW-1185">Reference proteome</keyword>
<dbReference type="CDD" id="cd05271">
    <property type="entry name" value="NDUFA9_like_SDR_a"/>
    <property type="match status" value="1"/>
</dbReference>
<dbReference type="OrthoDB" id="5292533at2"/>
<evidence type="ECO:0000313" key="2">
    <source>
        <dbReference type="EMBL" id="PIL38132.1"/>
    </source>
</evidence>
<evidence type="ECO:0000259" key="1">
    <source>
        <dbReference type="Pfam" id="PF01370"/>
    </source>
</evidence>
<gene>
    <name evidence="2" type="ORF">CR103_19540</name>
</gene>
<dbReference type="PANTHER" id="PTHR12126">
    <property type="entry name" value="NADH-UBIQUINONE OXIDOREDUCTASE 39 KDA SUBUNIT-RELATED"/>
    <property type="match status" value="1"/>
</dbReference>
<dbReference type="Pfam" id="PF01370">
    <property type="entry name" value="Epimerase"/>
    <property type="match status" value="1"/>
</dbReference>
<organism evidence="2 3">
    <name type="scientific">Massilia psychrophila</name>
    <dbReference type="NCBI Taxonomy" id="1603353"/>
    <lineage>
        <taxon>Bacteria</taxon>
        <taxon>Pseudomonadati</taxon>
        <taxon>Pseudomonadota</taxon>
        <taxon>Betaproteobacteria</taxon>
        <taxon>Burkholderiales</taxon>
        <taxon>Oxalobacteraceae</taxon>
        <taxon>Telluria group</taxon>
        <taxon>Massilia</taxon>
    </lineage>
</organism>
<evidence type="ECO:0000313" key="3">
    <source>
        <dbReference type="Proteomes" id="UP000228593"/>
    </source>
</evidence>
<dbReference type="Gene3D" id="3.40.50.720">
    <property type="entry name" value="NAD(P)-binding Rossmann-like Domain"/>
    <property type="match status" value="1"/>
</dbReference>
<name>A0A2G8SWL7_9BURK</name>
<dbReference type="AlphaFoldDB" id="A0A2G8SWL7"/>
<accession>A0A2G8SWL7</accession>
<dbReference type="InterPro" id="IPR001509">
    <property type="entry name" value="Epimerase_deHydtase"/>
</dbReference>
<proteinExistence type="predicted"/>
<dbReference type="InterPro" id="IPR036291">
    <property type="entry name" value="NAD(P)-bd_dom_sf"/>
</dbReference>
<comment type="caution">
    <text evidence="2">The sequence shown here is derived from an EMBL/GenBank/DDBJ whole genome shotgun (WGS) entry which is preliminary data.</text>
</comment>
<protein>
    <submittedName>
        <fullName evidence="2">NAD-dependent dehydratase</fullName>
    </submittedName>
</protein>
<dbReference type="GO" id="GO:0044877">
    <property type="term" value="F:protein-containing complex binding"/>
    <property type="evidence" value="ECO:0007669"/>
    <property type="project" value="TreeGrafter"/>
</dbReference>